<comment type="subcellular location">
    <subcellularLocation>
        <location evidence="2 10">Cell inner membrane</location>
        <topology evidence="2 10">Single-pass type II membrane protein</topology>
        <orientation evidence="2 10">Periplasmic side</orientation>
    </subcellularLocation>
</comment>
<keyword evidence="7 10" id="KW-1133">Transmembrane helix</keyword>
<dbReference type="InterPro" id="IPR023471">
    <property type="entry name" value="CtaG/Cox11_dom_sf"/>
</dbReference>
<proteinExistence type="inferred from homology"/>
<dbReference type="Proteomes" id="UP001205890">
    <property type="component" value="Unassembled WGS sequence"/>
</dbReference>
<name>A0ABT1LCK3_9HYPH</name>
<dbReference type="PANTHER" id="PTHR21320:SF3">
    <property type="entry name" value="CYTOCHROME C OXIDASE ASSEMBLY PROTEIN COX11, MITOCHONDRIAL-RELATED"/>
    <property type="match status" value="1"/>
</dbReference>
<dbReference type="PIRSF" id="PIRSF005413">
    <property type="entry name" value="COX11"/>
    <property type="match status" value="1"/>
</dbReference>
<evidence type="ECO:0000256" key="6">
    <source>
        <dbReference type="ARBA" id="ARBA00022968"/>
    </source>
</evidence>
<dbReference type="HAMAP" id="MF_00155">
    <property type="entry name" value="CtaG"/>
    <property type="match status" value="1"/>
</dbReference>
<dbReference type="SUPFAM" id="SSF110111">
    <property type="entry name" value="Ctag/Cox11"/>
    <property type="match status" value="1"/>
</dbReference>
<sequence>MTEPQLRPAPADRPRALRRTALACALGAAAMVGAAFAAVPLYTLFCKVTGFAGTPRVATEASETVGQRVVTVRLDANVQPGMSWRFEPETPTVEARVGDTKTVFYRIRNVGDKPVTGIASFNVLPELAGGYFNKLQCFCFTEITLQPGESMEAPVVFFIDPAIEKDRDLQTTDTITLSYSFFPAKGSPKPVAGVKEAGRPQL</sequence>
<dbReference type="EMBL" id="JANCLU010000010">
    <property type="protein sequence ID" value="MCP8939240.1"/>
    <property type="molecule type" value="Genomic_DNA"/>
</dbReference>
<keyword evidence="5 10" id="KW-0812">Transmembrane</keyword>
<organism evidence="11 12">
    <name type="scientific">Alsobacter ponti</name>
    <dbReference type="NCBI Taxonomy" id="2962936"/>
    <lineage>
        <taxon>Bacteria</taxon>
        <taxon>Pseudomonadati</taxon>
        <taxon>Pseudomonadota</taxon>
        <taxon>Alphaproteobacteria</taxon>
        <taxon>Hyphomicrobiales</taxon>
        <taxon>Alsobacteraceae</taxon>
        <taxon>Alsobacter</taxon>
    </lineage>
</organism>
<keyword evidence="6 10" id="KW-0735">Signal-anchor</keyword>
<evidence type="ECO:0000256" key="8">
    <source>
        <dbReference type="ARBA" id="ARBA00023008"/>
    </source>
</evidence>
<keyword evidence="9 10" id="KW-0472">Membrane</keyword>
<evidence type="ECO:0000256" key="3">
    <source>
        <dbReference type="ARBA" id="ARBA00009620"/>
    </source>
</evidence>
<dbReference type="Gene3D" id="2.60.370.10">
    <property type="entry name" value="Ctag/Cox11"/>
    <property type="match status" value="1"/>
</dbReference>
<protein>
    <recommendedName>
        <fullName evidence="4 10">Cytochrome c oxidase assembly protein CtaG</fullName>
    </recommendedName>
</protein>
<keyword evidence="10" id="KW-1003">Cell membrane</keyword>
<dbReference type="InterPro" id="IPR007533">
    <property type="entry name" value="Cyt_c_oxidase_assmbl_CtaG"/>
</dbReference>
<comment type="caution">
    <text evidence="11">The sequence shown here is derived from an EMBL/GenBank/DDBJ whole genome shotgun (WGS) entry which is preliminary data.</text>
</comment>
<reference evidence="11 12" key="1">
    <citation type="submission" date="2022-07" db="EMBL/GenBank/DDBJ databases">
        <authorList>
            <person name="Li W.-J."/>
            <person name="Deng Q.-Q."/>
        </authorList>
    </citation>
    <scope>NUCLEOTIDE SEQUENCE [LARGE SCALE GENOMIC DNA]</scope>
    <source>
        <strain evidence="11 12">SYSU M60028</strain>
    </source>
</reference>
<keyword evidence="8 10" id="KW-0186">Copper</keyword>
<dbReference type="RefSeq" id="WP_254742340.1">
    <property type="nucleotide sequence ID" value="NZ_JANCLU010000010.1"/>
</dbReference>
<dbReference type="NCBIfam" id="NF003465">
    <property type="entry name" value="PRK05089.1"/>
    <property type="match status" value="1"/>
</dbReference>
<accession>A0ABT1LCK3</accession>
<evidence type="ECO:0000313" key="11">
    <source>
        <dbReference type="EMBL" id="MCP8939240.1"/>
    </source>
</evidence>
<feature type="topological domain" description="Periplasmic" evidence="10">
    <location>
        <begin position="39"/>
        <end position="202"/>
    </location>
</feature>
<evidence type="ECO:0000256" key="9">
    <source>
        <dbReference type="ARBA" id="ARBA00023136"/>
    </source>
</evidence>
<evidence type="ECO:0000256" key="2">
    <source>
        <dbReference type="ARBA" id="ARBA00004382"/>
    </source>
</evidence>
<keyword evidence="10" id="KW-0997">Cell inner membrane</keyword>
<evidence type="ECO:0000256" key="5">
    <source>
        <dbReference type="ARBA" id="ARBA00022692"/>
    </source>
</evidence>
<evidence type="ECO:0000256" key="7">
    <source>
        <dbReference type="ARBA" id="ARBA00022989"/>
    </source>
</evidence>
<comment type="function">
    <text evidence="1 10">Exerts its effect at some terminal stage of cytochrome c oxidase synthesis, probably by being involved in the insertion of the copper B into subunit I.</text>
</comment>
<gene>
    <name evidence="10" type="primary">ctaG</name>
    <name evidence="11" type="ORF">NK718_11990</name>
</gene>
<keyword evidence="12" id="KW-1185">Reference proteome</keyword>
<evidence type="ECO:0000256" key="1">
    <source>
        <dbReference type="ARBA" id="ARBA00004007"/>
    </source>
</evidence>
<evidence type="ECO:0000256" key="10">
    <source>
        <dbReference type="HAMAP-Rule" id="MF_00155"/>
    </source>
</evidence>
<comment type="similarity">
    <text evidence="3 10">Belongs to the COX11/CtaG family.</text>
</comment>
<evidence type="ECO:0000313" key="12">
    <source>
        <dbReference type="Proteomes" id="UP001205890"/>
    </source>
</evidence>
<feature type="topological domain" description="Cytoplasmic" evidence="10">
    <location>
        <begin position="1"/>
        <end position="15"/>
    </location>
</feature>
<dbReference type="PANTHER" id="PTHR21320">
    <property type="entry name" value="CYTOCHROME C OXIDASE ASSEMBLY PROTEIN COX11-RELATED"/>
    <property type="match status" value="1"/>
</dbReference>
<dbReference type="Pfam" id="PF04442">
    <property type="entry name" value="CtaG_Cox11"/>
    <property type="match status" value="1"/>
</dbReference>
<evidence type="ECO:0000256" key="4">
    <source>
        <dbReference type="ARBA" id="ARBA00015384"/>
    </source>
</evidence>